<feature type="domain" description="Penicillin-binding protein dimerisation" evidence="12">
    <location>
        <begin position="33"/>
        <end position="207"/>
    </location>
</feature>
<keyword evidence="9" id="KW-0472">Membrane</keyword>
<dbReference type="EC" id="3.4.16.4" evidence="4"/>
<proteinExistence type="predicted"/>
<evidence type="ECO:0000313" key="14">
    <source>
        <dbReference type="Proteomes" id="UP000308444"/>
    </source>
</evidence>
<dbReference type="GO" id="GO:0008360">
    <property type="term" value="P:regulation of cell shape"/>
    <property type="evidence" value="ECO:0007669"/>
    <property type="project" value="UniProtKB-KW"/>
</dbReference>
<dbReference type="Proteomes" id="UP000308444">
    <property type="component" value="Unassembled WGS sequence"/>
</dbReference>
<keyword evidence="5" id="KW-1003">Cell membrane</keyword>
<dbReference type="GO" id="GO:0009252">
    <property type="term" value="P:peptidoglycan biosynthetic process"/>
    <property type="evidence" value="ECO:0007669"/>
    <property type="project" value="UniProtKB-KW"/>
</dbReference>
<organism evidence="13 14">
    <name type="scientific">Bacillus cereus</name>
    <dbReference type="NCBI Taxonomy" id="1396"/>
    <lineage>
        <taxon>Bacteria</taxon>
        <taxon>Bacillati</taxon>
        <taxon>Bacillota</taxon>
        <taxon>Bacilli</taxon>
        <taxon>Bacillales</taxon>
        <taxon>Bacillaceae</taxon>
        <taxon>Bacillus</taxon>
        <taxon>Bacillus cereus group</taxon>
    </lineage>
</organism>
<comment type="catalytic activity">
    <reaction evidence="11">
        <text>Preferential cleavage: (Ac)2-L-Lys-D-Ala-|-D-Ala. Also transpeptidation of peptidyl-alanyl moieties that are N-acyl substituents of D-alanine.</text>
        <dbReference type="EC" id="3.4.16.4"/>
    </reaction>
</comment>
<comment type="subcellular location">
    <subcellularLocation>
        <location evidence="2">Cell membrane</location>
    </subcellularLocation>
    <subcellularLocation>
        <location evidence="1">Membrane</location>
        <topology evidence="1">Single-pass membrane protein</topology>
    </subcellularLocation>
</comment>
<evidence type="ECO:0000256" key="8">
    <source>
        <dbReference type="ARBA" id="ARBA00022984"/>
    </source>
</evidence>
<evidence type="ECO:0000256" key="7">
    <source>
        <dbReference type="ARBA" id="ARBA00022960"/>
    </source>
</evidence>
<dbReference type="PANTHER" id="PTHR30627:SF2">
    <property type="entry name" value="PEPTIDOGLYCAN D,D-TRANSPEPTIDASE MRDA"/>
    <property type="match status" value="1"/>
</dbReference>
<gene>
    <name evidence="13" type="ORF">FC695_24380</name>
</gene>
<sequence>FSAIIMQLGKVQIVEGEAYKNQVESSQNAITSIPVPRGQILDREGKTVVNNKSLRTITYTRVKGITSEDILKTAKDLAKVLEMPEQDINKLTDIDKKDFWMQLNLKRAETKITKKDIEKFKEKGIEGKELDKKIEDLRRGRVTEVELAELTAQDLKVLAIKSKMSSGYQLTPQIIKKDVTDEEYARISENLANFPGVDATVDWERNY</sequence>
<dbReference type="AlphaFoldDB" id="A0A9X9A5H5"/>
<dbReference type="Pfam" id="PF03717">
    <property type="entry name" value="PBP_dimer"/>
    <property type="match status" value="1"/>
</dbReference>
<comment type="pathway">
    <text evidence="3">Cell wall biogenesis; peptidoglycan biosynthesis.</text>
</comment>
<name>A0A9X9A5H5_BACCE</name>
<dbReference type="GO" id="GO:0005886">
    <property type="term" value="C:plasma membrane"/>
    <property type="evidence" value="ECO:0007669"/>
    <property type="project" value="UniProtKB-SubCell"/>
</dbReference>
<keyword evidence="8" id="KW-0573">Peptidoglycan synthesis</keyword>
<dbReference type="Gene3D" id="1.10.10.1230">
    <property type="entry name" value="Penicillin-binding protein, N-terminal non-catalytic domain, head sub-domain"/>
    <property type="match status" value="1"/>
</dbReference>
<keyword evidence="10" id="KW-0961">Cell wall biogenesis/degradation</keyword>
<evidence type="ECO:0000256" key="5">
    <source>
        <dbReference type="ARBA" id="ARBA00022475"/>
    </source>
</evidence>
<keyword evidence="6" id="KW-0812">Transmembrane</keyword>
<evidence type="ECO:0000256" key="3">
    <source>
        <dbReference type="ARBA" id="ARBA00004752"/>
    </source>
</evidence>
<keyword evidence="9" id="KW-1133">Transmembrane helix</keyword>
<dbReference type="EMBL" id="SZOH01001925">
    <property type="protein sequence ID" value="TKI98315.1"/>
    <property type="molecule type" value="Genomic_DNA"/>
</dbReference>
<dbReference type="PANTHER" id="PTHR30627">
    <property type="entry name" value="PEPTIDOGLYCAN D,D-TRANSPEPTIDASE"/>
    <property type="match status" value="1"/>
</dbReference>
<accession>A0A9X9A5H5</accession>
<evidence type="ECO:0000256" key="4">
    <source>
        <dbReference type="ARBA" id="ARBA00012448"/>
    </source>
</evidence>
<evidence type="ECO:0000256" key="6">
    <source>
        <dbReference type="ARBA" id="ARBA00022692"/>
    </source>
</evidence>
<evidence type="ECO:0000256" key="1">
    <source>
        <dbReference type="ARBA" id="ARBA00004167"/>
    </source>
</evidence>
<evidence type="ECO:0000256" key="9">
    <source>
        <dbReference type="ARBA" id="ARBA00022989"/>
    </source>
</evidence>
<dbReference type="InterPro" id="IPR005311">
    <property type="entry name" value="PBP_dimer"/>
</dbReference>
<dbReference type="InterPro" id="IPR050515">
    <property type="entry name" value="Beta-lactam/transpept"/>
</dbReference>
<protein>
    <recommendedName>
        <fullName evidence="4">serine-type D-Ala-D-Ala carboxypeptidase</fullName>
        <ecNumber evidence="4">3.4.16.4</ecNumber>
    </recommendedName>
</protein>
<evidence type="ECO:0000256" key="10">
    <source>
        <dbReference type="ARBA" id="ARBA00023316"/>
    </source>
</evidence>
<dbReference type="GO" id="GO:0071555">
    <property type="term" value="P:cell wall organization"/>
    <property type="evidence" value="ECO:0007669"/>
    <property type="project" value="UniProtKB-KW"/>
</dbReference>
<feature type="non-terminal residue" evidence="13">
    <location>
        <position position="207"/>
    </location>
</feature>
<dbReference type="GO" id="GO:0071972">
    <property type="term" value="F:peptidoglycan L,D-transpeptidase activity"/>
    <property type="evidence" value="ECO:0007669"/>
    <property type="project" value="TreeGrafter"/>
</dbReference>
<evidence type="ECO:0000256" key="2">
    <source>
        <dbReference type="ARBA" id="ARBA00004236"/>
    </source>
</evidence>
<dbReference type="FunFam" id="1.10.10.1230:FF:000001">
    <property type="entry name" value="Penicillin-binding protein 3"/>
    <property type="match status" value="1"/>
</dbReference>
<dbReference type="SUPFAM" id="SSF56519">
    <property type="entry name" value="Penicillin binding protein dimerisation domain"/>
    <property type="match status" value="1"/>
</dbReference>
<dbReference type="InterPro" id="IPR036138">
    <property type="entry name" value="PBP_dimer_sf"/>
</dbReference>
<evidence type="ECO:0000313" key="13">
    <source>
        <dbReference type="EMBL" id="TKI98315.1"/>
    </source>
</evidence>
<dbReference type="GO" id="GO:0009002">
    <property type="term" value="F:serine-type D-Ala-D-Ala carboxypeptidase activity"/>
    <property type="evidence" value="ECO:0007669"/>
    <property type="project" value="UniProtKB-EC"/>
</dbReference>
<reference evidence="13 14" key="1">
    <citation type="journal article" date="2019" name="Environ. Microbiol.">
        <title>An active ?-lactamase is a part of an orchestrated cell wall stress resistance network of Bacillus subtilis and related rhizosphere species.</title>
        <authorList>
            <person name="Bucher T."/>
            <person name="Keren-Paz A."/>
            <person name="Hausser J."/>
            <person name="Olender T."/>
            <person name="Cytryn E."/>
            <person name="Kolodkin-Gal I."/>
        </authorList>
    </citation>
    <scope>NUCLEOTIDE SEQUENCE [LARGE SCALE GENOMIC DNA]</scope>
    <source>
        <strain evidence="13 14">I32</strain>
    </source>
</reference>
<evidence type="ECO:0000259" key="12">
    <source>
        <dbReference type="Pfam" id="PF03717"/>
    </source>
</evidence>
<dbReference type="GO" id="GO:0008658">
    <property type="term" value="F:penicillin binding"/>
    <property type="evidence" value="ECO:0007669"/>
    <property type="project" value="InterPro"/>
</dbReference>
<feature type="non-terminal residue" evidence="13">
    <location>
        <position position="1"/>
    </location>
</feature>
<keyword evidence="7" id="KW-0133">Cell shape</keyword>
<evidence type="ECO:0000256" key="11">
    <source>
        <dbReference type="ARBA" id="ARBA00034000"/>
    </source>
</evidence>
<comment type="caution">
    <text evidence="13">The sequence shown here is derived from an EMBL/GenBank/DDBJ whole genome shotgun (WGS) entry which is preliminary data.</text>
</comment>